<evidence type="ECO:0000256" key="2">
    <source>
        <dbReference type="SAM" id="MobiDB-lite"/>
    </source>
</evidence>
<keyword evidence="5" id="KW-1185">Reference proteome</keyword>
<keyword evidence="1" id="KW-0175">Coiled coil</keyword>
<dbReference type="PROSITE" id="PS50826">
    <property type="entry name" value="RUN"/>
    <property type="match status" value="1"/>
</dbReference>
<reference evidence="4 5" key="1">
    <citation type="submission" date="2022-12" db="EMBL/GenBank/DDBJ databases">
        <title>Chromosome-level genome of Tegillarca granosa.</title>
        <authorList>
            <person name="Kim J."/>
        </authorList>
    </citation>
    <scope>NUCLEOTIDE SEQUENCE [LARGE SCALE GENOMIC DNA]</scope>
    <source>
        <strain evidence="4">Teg-2019</strain>
        <tissue evidence="4">Adductor muscle</tissue>
    </source>
</reference>
<feature type="compositionally biased region" description="Polar residues" evidence="2">
    <location>
        <begin position="254"/>
        <end position="284"/>
    </location>
</feature>
<comment type="caution">
    <text evidence="4">The sequence shown here is derived from an EMBL/GenBank/DDBJ whole genome shotgun (WGS) entry which is preliminary data.</text>
</comment>
<dbReference type="PANTHER" id="PTHR47194:SF3">
    <property type="entry name" value="SORTING NEXIN 29"/>
    <property type="match status" value="1"/>
</dbReference>
<dbReference type="Proteomes" id="UP001217089">
    <property type="component" value="Unassembled WGS sequence"/>
</dbReference>
<evidence type="ECO:0000313" key="5">
    <source>
        <dbReference type="Proteomes" id="UP001217089"/>
    </source>
</evidence>
<dbReference type="SUPFAM" id="SSF140741">
    <property type="entry name" value="RUN domain-like"/>
    <property type="match status" value="1"/>
</dbReference>
<dbReference type="EMBL" id="JARBDR010000214">
    <property type="protein sequence ID" value="KAJ8318025.1"/>
    <property type="molecule type" value="Genomic_DNA"/>
</dbReference>
<protein>
    <recommendedName>
        <fullName evidence="3">RUN domain-containing protein</fullName>
    </recommendedName>
</protein>
<dbReference type="Pfam" id="PF02759">
    <property type="entry name" value="RUN"/>
    <property type="match status" value="1"/>
</dbReference>
<organism evidence="4 5">
    <name type="scientific">Tegillarca granosa</name>
    <name type="common">Malaysian cockle</name>
    <name type="synonym">Anadara granosa</name>
    <dbReference type="NCBI Taxonomy" id="220873"/>
    <lineage>
        <taxon>Eukaryota</taxon>
        <taxon>Metazoa</taxon>
        <taxon>Spiralia</taxon>
        <taxon>Lophotrochozoa</taxon>
        <taxon>Mollusca</taxon>
        <taxon>Bivalvia</taxon>
        <taxon>Autobranchia</taxon>
        <taxon>Pteriomorphia</taxon>
        <taxon>Arcoida</taxon>
        <taxon>Arcoidea</taxon>
        <taxon>Arcidae</taxon>
        <taxon>Tegillarca</taxon>
    </lineage>
</organism>
<feature type="compositionally biased region" description="Basic and acidic residues" evidence="2">
    <location>
        <begin position="244"/>
        <end position="253"/>
    </location>
</feature>
<accession>A0ABQ9FP44</accession>
<feature type="compositionally biased region" description="Basic residues" evidence="2">
    <location>
        <begin position="215"/>
        <end position="224"/>
    </location>
</feature>
<dbReference type="PANTHER" id="PTHR47194">
    <property type="entry name" value="SORTING NEXIN-29-RELATED"/>
    <property type="match status" value="1"/>
</dbReference>
<feature type="compositionally biased region" description="Low complexity" evidence="2">
    <location>
        <begin position="624"/>
        <end position="635"/>
    </location>
</feature>
<feature type="region of interest" description="Disordered" evidence="2">
    <location>
        <begin position="310"/>
        <end position="335"/>
    </location>
</feature>
<feature type="compositionally biased region" description="Basic and acidic residues" evidence="2">
    <location>
        <begin position="603"/>
        <end position="614"/>
    </location>
</feature>
<evidence type="ECO:0000259" key="3">
    <source>
        <dbReference type="PROSITE" id="PS50826"/>
    </source>
</evidence>
<sequence length="649" mass="72570">MNGDDPHSNERQSLLTRLLDAVKQGFLPMFSMGSSFTTWNETTNKVTGITGLNKVADIISDIKGKDTDADLWHYVKEHLTKHEQERFQALKHINCDAGRGRAWLRACLNEHSLERYMHMLIESEDLLSNHYESWAFLRDLEKSTMLPMMAAGLGSILFAIHIDNPDLNTIRRAPPTTIINIPNVTKSPPREDTDPRPVIAGEESPVTTSTDTGKKKDKKKKKKTANIVSFDEDDSGTFSGSQISEHEHRERNRNSFTKQTSVDTSSYTKNEPQDNDSANDIPTFNITNEDISVTSVTGTYNNTVLKSLPFNREPSVTSGNSFDRPPSQNSFSSADFDLSDTGGHMIPVSSGEAVNISIVPVSSESSLYGRSVDSSDSNVFTGEDIQSAKLALAMVQKGTSHSYRTAGDGGNVEQIKTDSMNTDELKQAVVSMMVRKDEVEEQNRNLQAMLQQEMLTSSSLRAEIEEMKQSFILKQEKEQARHQTLQKENDLLKHQLRRYVNAVQMLRAEGSQVDESLGIHLEEPQPNIPPPKQNIDYSHEASEYEKKLIQVAEMHGELMEFNEMLHRQLNGKDALLKRLQQELVDLRGPLPRDMQLTDELSVDSDRDQTSEKAGKNTKAKKKSSASASALSSSPSTEPNLPTQHEYDGL</sequence>
<dbReference type="Gene3D" id="1.20.58.900">
    <property type="match status" value="1"/>
</dbReference>
<dbReference type="SMART" id="SM00593">
    <property type="entry name" value="RUN"/>
    <property type="match status" value="1"/>
</dbReference>
<evidence type="ECO:0000256" key="1">
    <source>
        <dbReference type="SAM" id="Coils"/>
    </source>
</evidence>
<evidence type="ECO:0000313" key="4">
    <source>
        <dbReference type="EMBL" id="KAJ8318025.1"/>
    </source>
</evidence>
<feature type="region of interest" description="Disordered" evidence="2">
    <location>
        <begin position="179"/>
        <end position="284"/>
    </location>
</feature>
<feature type="compositionally biased region" description="Polar residues" evidence="2">
    <location>
        <begin position="314"/>
        <end position="333"/>
    </location>
</feature>
<dbReference type="InterPro" id="IPR004012">
    <property type="entry name" value="Run_dom"/>
</dbReference>
<name>A0ABQ9FP44_TEGGR</name>
<feature type="domain" description="RUN" evidence="3">
    <location>
        <begin position="9"/>
        <end position="165"/>
    </location>
</feature>
<feature type="coiled-coil region" evidence="1">
    <location>
        <begin position="436"/>
        <end position="509"/>
    </location>
</feature>
<feature type="region of interest" description="Disordered" evidence="2">
    <location>
        <begin position="595"/>
        <end position="649"/>
    </location>
</feature>
<proteinExistence type="predicted"/>
<gene>
    <name evidence="4" type="ORF">KUTeg_003116</name>
</gene>
<dbReference type="InterPro" id="IPR037213">
    <property type="entry name" value="Run_dom_sf"/>
</dbReference>